<dbReference type="Gene3D" id="3.30.559.10">
    <property type="entry name" value="Chloramphenicol acetyltransferase-like domain"/>
    <property type="match status" value="1"/>
</dbReference>
<keyword evidence="2" id="KW-1185">Reference proteome</keyword>
<dbReference type="EMBL" id="BDDD01000640">
    <property type="protein sequence ID" value="GAV68554.1"/>
    <property type="molecule type" value="Genomic_DNA"/>
</dbReference>
<proteinExistence type="predicted"/>
<gene>
    <name evidence="1" type="ORF">CFOL_v3_12057</name>
</gene>
<name>A0A1Q3BL17_CEPFO</name>
<comment type="caution">
    <text evidence="1">The sequence shown here is derived from an EMBL/GenBank/DDBJ whole genome shotgun (WGS) entry which is preliminary data.</text>
</comment>
<evidence type="ECO:0000313" key="1">
    <source>
        <dbReference type="EMBL" id="GAV68554.1"/>
    </source>
</evidence>
<dbReference type="AlphaFoldDB" id="A0A1Q3BL17"/>
<dbReference type="OrthoDB" id="1932220at2759"/>
<accession>A0A1Q3BL17</accession>
<protein>
    <submittedName>
        <fullName evidence="1">Uncharacterized protein</fullName>
    </submittedName>
</protein>
<dbReference type="InterPro" id="IPR023213">
    <property type="entry name" value="CAT-like_dom_sf"/>
</dbReference>
<evidence type="ECO:0000313" key="2">
    <source>
        <dbReference type="Proteomes" id="UP000187406"/>
    </source>
</evidence>
<dbReference type="InParanoid" id="A0A1Q3BL17"/>
<reference evidence="2" key="1">
    <citation type="submission" date="2016-04" db="EMBL/GenBank/DDBJ databases">
        <title>Cephalotus genome sequencing.</title>
        <authorList>
            <person name="Fukushima K."/>
            <person name="Hasebe M."/>
            <person name="Fang X."/>
        </authorList>
    </citation>
    <scope>NUCLEOTIDE SEQUENCE [LARGE SCALE GENOMIC DNA]</scope>
    <source>
        <strain evidence="2">cv. St1</strain>
    </source>
</reference>
<organism evidence="1 2">
    <name type="scientific">Cephalotus follicularis</name>
    <name type="common">Albany pitcher plant</name>
    <dbReference type="NCBI Taxonomy" id="3775"/>
    <lineage>
        <taxon>Eukaryota</taxon>
        <taxon>Viridiplantae</taxon>
        <taxon>Streptophyta</taxon>
        <taxon>Embryophyta</taxon>
        <taxon>Tracheophyta</taxon>
        <taxon>Spermatophyta</taxon>
        <taxon>Magnoliopsida</taxon>
        <taxon>eudicotyledons</taxon>
        <taxon>Gunneridae</taxon>
        <taxon>Pentapetalae</taxon>
        <taxon>rosids</taxon>
        <taxon>fabids</taxon>
        <taxon>Oxalidales</taxon>
        <taxon>Cephalotaceae</taxon>
        <taxon>Cephalotus</taxon>
    </lineage>
</organism>
<dbReference type="Proteomes" id="UP000187406">
    <property type="component" value="Unassembled WGS sequence"/>
</dbReference>
<sequence>MAIGICCFGGACKNALVMVDTIDGDGVEAWLSSCEEDMALLERDQGFLEFATPNPSVYYCEKTFFYPLIF</sequence>